<dbReference type="InterPro" id="IPR013549">
    <property type="entry name" value="DUF1731"/>
</dbReference>
<feature type="domain" description="NAD-dependent epimerase/dehydratase" evidence="2">
    <location>
        <begin position="158"/>
        <end position="273"/>
    </location>
</feature>
<dbReference type="CDD" id="cd07820">
    <property type="entry name" value="SRPBCC_3"/>
    <property type="match status" value="1"/>
</dbReference>
<comment type="similarity">
    <text evidence="1">Belongs to the NAD(P)-dependent epimerase/dehydratase family. SDR39U1 subfamily.</text>
</comment>
<dbReference type="InterPro" id="IPR010099">
    <property type="entry name" value="SDR39U1"/>
</dbReference>
<dbReference type="Gene3D" id="3.30.530.20">
    <property type="match status" value="1"/>
</dbReference>
<evidence type="ECO:0000259" key="2">
    <source>
        <dbReference type="Pfam" id="PF01370"/>
    </source>
</evidence>
<organism evidence="4 5">
    <name type="scientific">Corynebacterium kalidii</name>
    <dbReference type="NCBI Taxonomy" id="2931982"/>
    <lineage>
        <taxon>Bacteria</taxon>
        <taxon>Bacillati</taxon>
        <taxon>Actinomycetota</taxon>
        <taxon>Actinomycetes</taxon>
        <taxon>Mycobacteriales</taxon>
        <taxon>Corynebacteriaceae</taxon>
        <taxon>Corynebacterium</taxon>
    </lineage>
</organism>
<evidence type="ECO:0000313" key="4">
    <source>
        <dbReference type="EMBL" id="MCJ7858901.1"/>
    </source>
</evidence>
<protein>
    <submittedName>
        <fullName evidence="4">TIGR01777 family oxidoreductase</fullName>
    </submittedName>
</protein>
<dbReference type="InterPro" id="IPR023393">
    <property type="entry name" value="START-like_dom_sf"/>
</dbReference>
<dbReference type="InterPro" id="IPR036291">
    <property type="entry name" value="NAD(P)-bd_dom_sf"/>
</dbReference>
<reference evidence="4" key="1">
    <citation type="submission" date="2022-04" db="EMBL/GenBank/DDBJ databases">
        <title>Corynebacterium kalidii LD5P10.</title>
        <authorList>
            <person name="Sun J.Q."/>
        </authorList>
    </citation>
    <scope>NUCLEOTIDE SEQUENCE</scope>
    <source>
        <strain evidence="4">LD5P10</strain>
    </source>
</reference>
<name>A0A9X1WPI8_9CORY</name>
<keyword evidence="5" id="KW-1185">Reference proteome</keyword>
<evidence type="ECO:0000259" key="3">
    <source>
        <dbReference type="Pfam" id="PF08338"/>
    </source>
</evidence>
<dbReference type="RefSeq" id="WP_244804633.1">
    <property type="nucleotide sequence ID" value="NZ_JALIEA010000013.1"/>
</dbReference>
<dbReference type="InterPro" id="IPR001509">
    <property type="entry name" value="Epimerase_deHydtase"/>
</dbReference>
<dbReference type="SUPFAM" id="SSF51735">
    <property type="entry name" value="NAD(P)-binding Rossmann-fold domains"/>
    <property type="match status" value="1"/>
</dbReference>
<dbReference type="EMBL" id="JALIEA010000013">
    <property type="protein sequence ID" value="MCJ7858901.1"/>
    <property type="molecule type" value="Genomic_DNA"/>
</dbReference>
<dbReference type="Pfam" id="PF08338">
    <property type="entry name" value="DUF1731"/>
    <property type="match status" value="1"/>
</dbReference>
<sequence length="455" mass="48630">MTHRYHQHLRFPRQDVWDWHTRPGAVTRLTPGFSRIRIASEASSLKDGTTVLSLPGRVPGLRTWQADHRPDDFVEGRLFVDECVNPPLRQITRWRHTHAFHDDDTANTRGTLLTDTVQGTAPAALLDRVFRYRHRQLADDLAHRARVGDATVTGHHTVAVTGATGLVGTRLVALLRSLGHTVVPLSRSALPPEPDARVWDPDDPSPDLFDGVDTVVHLAGAGIAGRFTEKHKAAVRDSRVGPTRLLADLAAATPGVASFICASAVGFYGHTRAGRVNERAGAGDGFLAEVVSDWEDACRPASDAGRRVVTVRTGLVLAGGSALLTALDASSRVGGGVLGSGRQHFPWVSLDDLVDVYVRAVVDGGLSGPVNAVGPQMATNAEFTATLADLQRIRVPLSLPVPAAAPALLLGVQGAEELALADQNVAPSVLEHLGHTFRHPTLRAALIHELGLPDE</sequence>
<feature type="domain" description="DUF1731" evidence="3">
    <location>
        <begin position="401"/>
        <end position="447"/>
    </location>
</feature>
<dbReference type="Pfam" id="PF01370">
    <property type="entry name" value="Epimerase"/>
    <property type="match status" value="1"/>
</dbReference>
<evidence type="ECO:0000313" key="5">
    <source>
        <dbReference type="Proteomes" id="UP001139207"/>
    </source>
</evidence>
<dbReference type="AlphaFoldDB" id="A0A9X1WPI8"/>
<proteinExistence type="inferred from homology"/>
<dbReference type="PANTHER" id="PTHR11092">
    <property type="entry name" value="SUGAR NUCLEOTIDE EPIMERASE RELATED"/>
    <property type="match status" value="1"/>
</dbReference>
<dbReference type="PANTHER" id="PTHR11092:SF0">
    <property type="entry name" value="EPIMERASE FAMILY PROTEIN SDR39U1"/>
    <property type="match status" value="1"/>
</dbReference>
<gene>
    <name evidence="4" type="ORF">MUN33_09275</name>
</gene>
<dbReference type="Gene3D" id="3.40.50.720">
    <property type="entry name" value="NAD(P)-binding Rossmann-like Domain"/>
    <property type="match status" value="1"/>
</dbReference>
<comment type="caution">
    <text evidence="4">The sequence shown here is derived from an EMBL/GenBank/DDBJ whole genome shotgun (WGS) entry which is preliminary data.</text>
</comment>
<evidence type="ECO:0000256" key="1">
    <source>
        <dbReference type="ARBA" id="ARBA00009353"/>
    </source>
</evidence>
<dbReference type="SUPFAM" id="SSF55961">
    <property type="entry name" value="Bet v1-like"/>
    <property type="match status" value="1"/>
</dbReference>
<dbReference type="Proteomes" id="UP001139207">
    <property type="component" value="Unassembled WGS sequence"/>
</dbReference>
<accession>A0A9X1WPI8</accession>
<dbReference type="NCBIfam" id="TIGR01777">
    <property type="entry name" value="yfcH"/>
    <property type="match status" value="1"/>
</dbReference>